<evidence type="ECO:0000313" key="3">
    <source>
        <dbReference type="EMBL" id="KAF5346793.1"/>
    </source>
</evidence>
<organism evidence="3 4">
    <name type="scientific">Tetrapyrgos nigripes</name>
    <dbReference type="NCBI Taxonomy" id="182062"/>
    <lineage>
        <taxon>Eukaryota</taxon>
        <taxon>Fungi</taxon>
        <taxon>Dikarya</taxon>
        <taxon>Basidiomycota</taxon>
        <taxon>Agaricomycotina</taxon>
        <taxon>Agaricomycetes</taxon>
        <taxon>Agaricomycetidae</taxon>
        <taxon>Agaricales</taxon>
        <taxon>Marasmiineae</taxon>
        <taxon>Marasmiaceae</taxon>
        <taxon>Tetrapyrgos</taxon>
    </lineage>
</organism>
<keyword evidence="2" id="KW-0472">Membrane</keyword>
<keyword evidence="2" id="KW-0812">Transmembrane</keyword>
<feature type="transmembrane region" description="Helical" evidence="2">
    <location>
        <begin position="21"/>
        <end position="42"/>
    </location>
</feature>
<feature type="region of interest" description="Disordered" evidence="1">
    <location>
        <begin position="230"/>
        <end position="256"/>
    </location>
</feature>
<feature type="transmembrane region" description="Helical" evidence="2">
    <location>
        <begin position="48"/>
        <end position="68"/>
    </location>
</feature>
<reference evidence="3 4" key="1">
    <citation type="journal article" date="2020" name="ISME J.">
        <title>Uncovering the hidden diversity of litter-decomposition mechanisms in mushroom-forming fungi.</title>
        <authorList>
            <person name="Floudas D."/>
            <person name="Bentzer J."/>
            <person name="Ahren D."/>
            <person name="Johansson T."/>
            <person name="Persson P."/>
            <person name="Tunlid A."/>
        </authorList>
    </citation>
    <scope>NUCLEOTIDE SEQUENCE [LARGE SCALE GENOMIC DNA]</scope>
    <source>
        <strain evidence="3 4">CBS 291.85</strain>
    </source>
</reference>
<gene>
    <name evidence="3" type="ORF">D9758_015734</name>
</gene>
<dbReference type="PANTHER" id="PTHR46579:SF1">
    <property type="entry name" value="F5_8 TYPE C DOMAIN-CONTAINING PROTEIN"/>
    <property type="match status" value="1"/>
</dbReference>
<dbReference type="InterPro" id="IPR004242">
    <property type="entry name" value="Transposase_21"/>
</dbReference>
<keyword evidence="4" id="KW-1185">Reference proteome</keyword>
<evidence type="ECO:0000256" key="1">
    <source>
        <dbReference type="SAM" id="MobiDB-lite"/>
    </source>
</evidence>
<feature type="transmembrane region" description="Helical" evidence="2">
    <location>
        <begin position="80"/>
        <end position="97"/>
    </location>
</feature>
<feature type="compositionally biased region" description="Acidic residues" evidence="1">
    <location>
        <begin position="315"/>
        <end position="326"/>
    </location>
</feature>
<proteinExistence type="predicted"/>
<name>A0A8H5CTJ2_9AGAR</name>
<dbReference type="PANTHER" id="PTHR46579">
    <property type="entry name" value="F5/8 TYPE C DOMAIN-CONTAINING PROTEIN-RELATED"/>
    <property type="match status" value="1"/>
</dbReference>
<sequence length="1322" mass="148946">MRSWAIEKDKYSTLSTSAGSFEVVLAVSIVAGTTTLTGSTLIGPEAGGVAGTTGTTGSALVGVAGTLLRMESPIGTGASTSLLFFFFTAVSLVSLAVPSCPSGASPAVKTTSEFDQAIINKHTSCFHQDDTSRRVYARLAFVIAAPSSTWGMEQWSLETCEERIGGQKTSSGWSTRGRDLVCTMPRPVKASKKRVRKETMVNCRHCGVRVTQRTERRHLKALKRPKIPLPIFNTSTSGAETDNEDMDVDNLDPPDAPGPELDAPALTEVDAANIFEAFAGVETFDVDFEMEAPPSRHPSPDPVPLRRSKRIWVEDVPEDEDEDEDAETRNEEDGILDEEHGVDWNAEIDEEGLEALTLEDLIWGDVEAELSEFAQELTDDEVALLRHYALKVETYMTLSVFEALPFAFRSENIQSWKVTKSRAAYLARFKPVPYDCCINSCCCFVGPHAEDSRCEYCNEPRFRPSSKRPRKRFCYIPLIPRLVSFFRSPSMMKEMKYRANYSPDPDKINDIYDCKLYQTLCEKNITVGTTTFPHKFFEFEHDIALGLSTDGFAPWRRRTKTCWPLLVYNYNLPPELRNHVENILCVGVIPGPNKPKDPDSFSWPLVEELMKLERGVRAFDTFANVLFALHAYLIVLFGDIPAMSFLARFVGHNGFRPCRICNITGIAAPGGRTLYVPLDRSRHPAVQADDSKIKKYDPFNLPLRTDAEIKSQAEEVDMAPNATQSKRLATQYGIKGSSVFHNLSSLIFPHCIPYEVMHLWFENILQILVNLWTGSFKDLDEGTGCYELPKNIWEAIGAATAACGDFIPSAFGQRPVDIASDAGKKASTADSWSFWLMHLGPVLLHNHFKKRVYYEHFVKFAKIVIFCMDFEYERAQLPALRASIASWVEEFEKLYYQYNPDRMSACPLTIHGFLHIPDQIEWIGPTWTHWSYPTERYCNRIGPAIKSRRYPWACIDGYVTDYAVLSVLIMNYDLKETLRMRGELGGRTQLTDDKYKTCCLVAPQQPSTSISNTLHEKIMIHFVTRFGKTATGDDVTLALIRQYYKPDQVSQWAKVRRLGGGDDMKASAMDLHTEDHRNATYIRVCEGMTKKNGLGMPYYKKLGRYEVVDMTCVQCLIGRVKAPDGDWAIIDRSPKKNRPNWEPLKESRLTNVLQSIDDHTIPSSATPSPLTSPVGKKGNVMEGQHIKMYNTSLSDQDPDLTLLDIKLETTSGIDSRSLGENLHDLRYKPIRHKAWLRRAHLTSSFHPQSLSREEQLARKVKELQNVHSDLIQNHAETQIRLDKALLEREAALKERDLALARVTFLTSQLNAVHALSAVDISD</sequence>
<feature type="region of interest" description="Disordered" evidence="1">
    <location>
        <begin position="313"/>
        <end position="333"/>
    </location>
</feature>
<evidence type="ECO:0008006" key="5">
    <source>
        <dbReference type="Google" id="ProtNLM"/>
    </source>
</evidence>
<evidence type="ECO:0000256" key="2">
    <source>
        <dbReference type="SAM" id="Phobius"/>
    </source>
</evidence>
<dbReference type="EMBL" id="JAACJM010000099">
    <property type="protein sequence ID" value="KAF5346793.1"/>
    <property type="molecule type" value="Genomic_DNA"/>
</dbReference>
<evidence type="ECO:0000313" key="4">
    <source>
        <dbReference type="Proteomes" id="UP000559256"/>
    </source>
</evidence>
<dbReference type="OrthoDB" id="2404451at2759"/>
<dbReference type="Pfam" id="PF02992">
    <property type="entry name" value="Transposase_21"/>
    <property type="match status" value="1"/>
</dbReference>
<feature type="compositionally biased region" description="Acidic residues" evidence="1">
    <location>
        <begin position="241"/>
        <end position="252"/>
    </location>
</feature>
<protein>
    <recommendedName>
        <fullName evidence="5">Transposase family Tnp2 protein</fullName>
    </recommendedName>
</protein>
<comment type="caution">
    <text evidence="3">The sequence shown here is derived from an EMBL/GenBank/DDBJ whole genome shotgun (WGS) entry which is preliminary data.</text>
</comment>
<dbReference type="Proteomes" id="UP000559256">
    <property type="component" value="Unassembled WGS sequence"/>
</dbReference>
<keyword evidence="2" id="KW-1133">Transmembrane helix</keyword>
<accession>A0A8H5CTJ2</accession>